<feature type="transmembrane region" description="Helical" evidence="1">
    <location>
        <begin position="12"/>
        <end position="37"/>
    </location>
</feature>
<protein>
    <submittedName>
        <fullName evidence="2">Uncharacterized protein</fullName>
    </submittedName>
</protein>
<gene>
    <name evidence="2" type="ORF">DB44_BZ00060</name>
</gene>
<proteinExistence type="predicted"/>
<dbReference type="PATRIC" id="fig|362787.3.peg.736"/>
<reference evidence="2 3" key="1">
    <citation type="journal article" date="2014" name="Mol. Biol. Evol.">
        <title>Massive expansion of Ubiquitination-related gene families within the Chlamydiae.</title>
        <authorList>
            <person name="Domman D."/>
            <person name="Collingro A."/>
            <person name="Lagkouvardos I."/>
            <person name="Gehre L."/>
            <person name="Weinmaier T."/>
            <person name="Rattei T."/>
            <person name="Subtil A."/>
            <person name="Horn M."/>
        </authorList>
    </citation>
    <scope>NUCLEOTIDE SEQUENCE [LARGE SCALE GENOMIC DNA]</scope>
    <source>
        <strain evidence="2 3">EI2</strain>
    </source>
</reference>
<keyword evidence="1" id="KW-1133">Transmembrane helix</keyword>
<dbReference type="AlphaFoldDB" id="A0A0C1HDI6"/>
<evidence type="ECO:0000313" key="2">
    <source>
        <dbReference type="EMBL" id="KIC72828.1"/>
    </source>
</evidence>
<dbReference type="EMBL" id="JSAN01000046">
    <property type="protein sequence ID" value="KIC72828.1"/>
    <property type="molecule type" value="Genomic_DNA"/>
</dbReference>
<evidence type="ECO:0000256" key="1">
    <source>
        <dbReference type="SAM" id="Phobius"/>
    </source>
</evidence>
<evidence type="ECO:0000313" key="3">
    <source>
        <dbReference type="Proteomes" id="UP000031465"/>
    </source>
</evidence>
<comment type="caution">
    <text evidence="2">The sequence shown here is derived from an EMBL/GenBank/DDBJ whole genome shotgun (WGS) entry which is preliminary data.</text>
</comment>
<sequence length="203" mass="23555">MGCVRLMMEATTGWVLFLSLVIVFTLALLVFLFWFGWWMSGKQMGVSPYTGLPLRKATELSYFAAEKTLLFLYYFKQYDNRIFKLRKAAFCRETGRIFTDCVTWLDTIKIDWTFIQKRYPGIYVSWGSLNKDQQKAVRDVHESLEGFQTDFSSPTAAPRAIEPEYAYSKPGPLYVDIQTKVLLGWKVVPDTELEVLIVQKPVR</sequence>
<accession>A0A0C1HDI6</accession>
<keyword evidence="1" id="KW-0812">Transmembrane</keyword>
<organism evidence="2 3">
    <name type="scientific">Candidatus Protochlamydia amoebophila</name>
    <dbReference type="NCBI Taxonomy" id="362787"/>
    <lineage>
        <taxon>Bacteria</taxon>
        <taxon>Pseudomonadati</taxon>
        <taxon>Chlamydiota</taxon>
        <taxon>Chlamydiia</taxon>
        <taxon>Parachlamydiales</taxon>
        <taxon>Parachlamydiaceae</taxon>
        <taxon>Candidatus Protochlamydia</taxon>
    </lineage>
</organism>
<dbReference type="Proteomes" id="UP000031465">
    <property type="component" value="Unassembled WGS sequence"/>
</dbReference>
<keyword evidence="1" id="KW-0472">Membrane</keyword>
<name>A0A0C1HDI6_9BACT</name>